<reference evidence="1" key="1">
    <citation type="submission" date="2020-08" db="EMBL/GenBank/DDBJ databases">
        <title>Multicomponent nature underlies the extraordinary mechanical properties of spider dragline silk.</title>
        <authorList>
            <person name="Kono N."/>
            <person name="Nakamura H."/>
            <person name="Mori M."/>
            <person name="Yoshida Y."/>
            <person name="Ohtoshi R."/>
            <person name="Malay A.D."/>
            <person name="Moran D.A.P."/>
            <person name="Tomita M."/>
            <person name="Numata K."/>
            <person name="Arakawa K."/>
        </authorList>
    </citation>
    <scope>NUCLEOTIDE SEQUENCE</scope>
</reference>
<proteinExistence type="predicted"/>
<dbReference type="OrthoDB" id="6424118at2759"/>
<comment type="caution">
    <text evidence="1">The sequence shown here is derived from an EMBL/GenBank/DDBJ whole genome shotgun (WGS) entry which is preliminary data.</text>
</comment>
<organism evidence="1 2">
    <name type="scientific">Nephila pilipes</name>
    <name type="common">Giant wood spider</name>
    <name type="synonym">Nephila maculata</name>
    <dbReference type="NCBI Taxonomy" id="299642"/>
    <lineage>
        <taxon>Eukaryota</taxon>
        <taxon>Metazoa</taxon>
        <taxon>Ecdysozoa</taxon>
        <taxon>Arthropoda</taxon>
        <taxon>Chelicerata</taxon>
        <taxon>Arachnida</taxon>
        <taxon>Araneae</taxon>
        <taxon>Araneomorphae</taxon>
        <taxon>Entelegynae</taxon>
        <taxon>Araneoidea</taxon>
        <taxon>Nephilidae</taxon>
        <taxon>Nephila</taxon>
    </lineage>
</organism>
<gene>
    <name evidence="1" type="ORF">NPIL_485191</name>
</gene>
<dbReference type="EMBL" id="BMAW01054541">
    <property type="protein sequence ID" value="GFS96834.1"/>
    <property type="molecule type" value="Genomic_DNA"/>
</dbReference>
<protein>
    <submittedName>
        <fullName evidence="1">Uncharacterized protein</fullName>
    </submittedName>
</protein>
<sequence>MLVRHHYPKQYQQHISFNIFQSTNFKFEYDRENGVKRQEKGAYSWRRPDASALQGAADIPSPSAIHSPTASGLGTLYRLIHLPPPERSATFGAALFWSSLLALCRLECEGSTKSRERGRDDQQEAVVIVGGERCCRSGAAAGAWPLSCSSPFSLRLPYTLQVRTTYLLRDISVAITPSNPLPVDDIFR</sequence>
<keyword evidence="2" id="KW-1185">Reference proteome</keyword>
<evidence type="ECO:0000313" key="1">
    <source>
        <dbReference type="EMBL" id="GFS96834.1"/>
    </source>
</evidence>
<evidence type="ECO:0000313" key="2">
    <source>
        <dbReference type="Proteomes" id="UP000887013"/>
    </source>
</evidence>
<accession>A0A8X6TBP4</accession>
<dbReference type="AlphaFoldDB" id="A0A8X6TBP4"/>
<dbReference type="Proteomes" id="UP000887013">
    <property type="component" value="Unassembled WGS sequence"/>
</dbReference>
<name>A0A8X6TBP4_NEPPI</name>